<dbReference type="SUPFAM" id="SSF48452">
    <property type="entry name" value="TPR-like"/>
    <property type="match status" value="5"/>
</dbReference>
<dbReference type="Pfam" id="PF14559">
    <property type="entry name" value="TPR_19"/>
    <property type="match status" value="3"/>
</dbReference>
<sequence length="919" mass="102047">MKNANKLLFATSLMLAASACTPQKTAEEQITEAKAQIAQQQLSTASIALKNVLKSSPKSAEGRFLLSQVYLKTGELDNAEKEVKKALEYGYEAEAANLLLAEILLEKSENQAVIDLLAGQKFSTESAQILSFIFKGKAHINLNQIELAKDAFDTANDINVESSYSLYGSAIVASMDDNYQLAAELLDKALAQQDDLAEGWILKARVAEQNKDFTTAVSAYEKFLQLRPRAHSIKLLMANDYLQLEDHDAAEKLVDDLLKLNEAHPTANLLKAKIANSKKDYALVKKHAEAALNITPEDPLALYLSGISNYFLNNFEQAYTALSKIVERLPKTHEAHKLYMLSMLKLGYVDQLNEHVEGYEGFDDKDSNLLSVIGSSLAVSGQTKDAESIFERALEVKPDDINAKKKLAFARLMNRDLQGISDLEEVSAISSDDKMVNLVLASAYLYQNKIEEANDIIEKWLAKEPKDIEALLLKSRVLGVSGDQDASLAVLKEAESYQPDSVKVLLKLAEHHLRALQYPEAESLLKKILAANPDTRAALVMLNLASEKQEKGQQFFDYLTDISNKHSEAIWPKLMLAQKLINDKEAEQALKYLAPLAQQEQLPNAYYSIVMNGHFLLSDKAKLNDVAGKWQAANPQAVVAYLKHIEFLEKFGDIQSALLQAQKAQKKVTKASDNLRLMVLETHYLLRLGRNNKVAPILAKLQDELPDNALVTQLAGHLAFNKKQYGQAISHLEQSFAKDSNVRTALLLASAYRRNNDEAKAVTFLEQAPEKVNQNAAVQSLLSEMYTRTDTAKAIDSYLKQIKASPKNVVALNNLAWLLTEQKKYDQAIGYARKAHELMPDNPQILDTLGVALLKNIKQGEALEILKKAYSLSKDASIKVHYAQALAANGQKNEARQVLDGLTAKEKSDLKEELEQLVL</sequence>
<dbReference type="PANTHER" id="PTHR12558:SF13">
    <property type="entry name" value="CELL DIVISION CYCLE PROTEIN 27 HOMOLOG"/>
    <property type="match status" value="1"/>
</dbReference>
<gene>
    <name evidence="3" type="primary">prsT</name>
    <name evidence="3" type="ORF">SG34_027495</name>
</gene>
<reference evidence="3 4" key="2">
    <citation type="journal article" date="2022" name="Mar. Drugs">
        <title>Bioassay-Guided Fractionation Leads to the Detection of Cholic Acid Generated by the Rare Thalassomonas sp.</title>
        <authorList>
            <person name="Pheiffer F."/>
            <person name="Schneider Y.K."/>
            <person name="Hansen E.H."/>
            <person name="Andersen J.H."/>
            <person name="Isaksson J."/>
            <person name="Busche T."/>
            <person name="R C."/>
            <person name="Kalinowski J."/>
            <person name="Zyl L.V."/>
            <person name="Trindade M."/>
        </authorList>
    </citation>
    <scope>NUCLEOTIDE SEQUENCE [LARGE SCALE GENOMIC DNA]</scope>
    <source>
        <strain evidence="3 4">XOM25</strain>
    </source>
</reference>
<dbReference type="EMBL" id="CP059733">
    <property type="protein sequence ID" value="WDE05003.1"/>
    <property type="molecule type" value="Genomic_DNA"/>
</dbReference>
<evidence type="ECO:0000313" key="3">
    <source>
        <dbReference type="EMBL" id="WDE05003.1"/>
    </source>
</evidence>
<accession>A0AAE9Z4B3</accession>
<dbReference type="PROSITE" id="PS50005">
    <property type="entry name" value="TPR"/>
    <property type="match status" value="3"/>
</dbReference>
<feature type="repeat" description="TPR" evidence="1">
    <location>
        <begin position="809"/>
        <end position="842"/>
    </location>
</feature>
<keyword evidence="4" id="KW-1185">Reference proteome</keyword>
<dbReference type="RefSeq" id="WP_152647311.1">
    <property type="nucleotide sequence ID" value="NZ_CP059733.1"/>
</dbReference>
<evidence type="ECO:0000313" key="4">
    <source>
        <dbReference type="Proteomes" id="UP000032352"/>
    </source>
</evidence>
<keyword evidence="2" id="KW-0732">Signal</keyword>
<protein>
    <submittedName>
        <fullName evidence="3">PEP-CTERM system TPR-repeat protein PrsT</fullName>
    </submittedName>
</protein>
<dbReference type="InterPro" id="IPR014266">
    <property type="entry name" value="PEP-CTERM_TPR_PrsT"/>
</dbReference>
<feature type="chain" id="PRO_5041908218" evidence="2">
    <location>
        <begin position="20"/>
        <end position="919"/>
    </location>
</feature>
<reference evidence="3 4" key="1">
    <citation type="journal article" date="2015" name="Genome Announc.">
        <title>Draft Genome Sequences of Marine Isolates of Thalassomonas viridans and Thalassomonas actiniarum.</title>
        <authorList>
            <person name="Olonade I."/>
            <person name="van Zyl L.J."/>
            <person name="Trindade M."/>
        </authorList>
    </citation>
    <scope>NUCLEOTIDE SEQUENCE [LARGE SCALE GENOMIC DNA]</scope>
    <source>
        <strain evidence="3 4">XOM25</strain>
    </source>
</reference>
<dbReference type="AlphaFoldDB" id="A0AAE9Z4B3"/>
<keyword evidence="1" id="KW-0802">TPR repeat</keyword>
<feature type="repeat" description="TPR" evidence="1">
    <location>
        <begin position="367"/>
        <end position="400"/>
    </location>
</feature>
<dbReference type="PANTHER" id="PTHR12558">
    <property type="entry name" value="CELL DIVISION CYCLE 16,23,27"/>
    <property type="match status" value="1"/>
</dbReference>
<dbReference type="Pfam" id="PF12895">
    <property type="entry name" value="ANAPC3"/>
    <property type="match status" value="1"/>
</dbReference>
<dbReference type="SMART" id="SM00028">
    <property type="entry name" value="TPR"/>
    <property type="match status" value="13"/>
</dbReference>
<dbReference type="InterPro" id="IPR011990">
    <property type="entry name" value="TPR-like_helical_dom_sf"/>
</dbReference>
<dbReference type="PROSITE" id="PS51257">
    <property type="entry name" value="PROKAR_LIPOPROTEIN"/>
    <property type="match status" value="1"/>
</dbReference>
<dbReference type="Proteomes" id="UP000032352">
    <property type="component" value="Chromosome"/>
</dbReference>
<feature type="repeat" description="TPR" evidence="1">
    <location>
        <begin position="197"/>
        <end position="230"/>
    </location>
</feature>
<feature type="signal peptide" evidence="2">
    <location>
        <begin position="1"/>
        <end position="19"/>
    </location>
</feature>
<evidence type="ECO:0000256" key="2">
    <source>
        <dbReference type="SAM" id="SignalP"/>
    </source>
</evidence>
<proteinExistence type="predicted"/>
<dbReference type="Gene3D" id="1.25.40.10">
    <property type="entry name" value="Tetratricopeptide repeat domain"/>
    <property type="match status" value="5"/>
</dbReference>
<dbReference type="NCBIfam" id="TIGR02917">
    <property type="entry name" value="PEP_TPR_lipo"/>
    <property type="match status" value="1"/>
</dbReference>
<name>A0AAE9Z4B3_9GAMM</name>
<dbReference type="KEGG" id="tvd:SG34_027495"/>
<evidence type="ECO:0000256" key="1">
    <source>
        <dbReference type="PROSITE-ProRule" id="PRU00339"/>
    </source>
</evidence>
<dbReference type="InterPro" id="IPR019734">
    <property type="entry name" value="TPR_rpt"/>
</dbReference>
<organism evidence="3 4">
    <name type="scientific">Thalassomonas viridans</name>
    <dbReference type="NCBI Taxonomy" id="137584"/>
    <lineage>
        <taxon>Bacteria</taxon>
        <taxon>Pseudomonadati</taxon>
        <taxon>Pseudomonadota</taxon>
        <taxon>Gammaproteobacteria</taxon>
        <taxon>Alteromonadales</taxon>
        <taxon>Colwelliaceae</taxon>
        <taxon>Thalassomonas</taxon>
    </lineage>
</organism>
<dbReference type="Pfam" id="PF13432">
    <property type="entry name" value="TPR_16"/>
    <property type="match status" value="2"/>
</dbReference>